<proteinExistence type="predicted"/>
<keyword evidence="2" id="KW-0560">Oxidoreductase</keyword>
<sequence length="298" mass="33366">MDEQWDCIIIGGGPAGLTAALYLARYRRKILVFDTKDSRALLIPRSHNYPGFPQGISGKNLLKRLYIQVRNYEVPFIHQKVELLQHISKNNFVIITKDKKFYAKTVILCTGIKDIEPQLGNINDGIRRGLIRHCPVCDAFEVINKTVAVVGGDKKALKEAIFLSHYSSDITLLTLNEVKWSRKELKQIRESRIEIITAHIDKISLSLKKAKISFSNNVSLQFDYIYSALGCVKNNKLAYDLNAQQKKGELVVNKKQETSILGVYAAGDIVSGLNQICVATSQAAIAATAIHRRLSINI</sequence>
<accession>A0ABY8AUI4</accession>
<evidence type="ECO:0000313" key="5">
    <source>
        <dbReference type="Proteomes" id="UP001222087"/>
    </source>
</evidence>
<dbReference type="InterPro" id="IPR036188">
    <property type="entry name" value="FAD/NAD-bd_sf"/>
</dbReference>
<evidence type="ECO:0000313" key="4">
    <source>
        <dbReference type="EMBL" id="WED44243.1"/>
    </source>
</evidence>
<dbReference type="InterPro" id="IPR050097">
    <property type="entry name" value="Ferredoxin-NADP_redctase_2"/>
</dbReference>
<dbReference type="PRINTS" id="PR00368">
    <property type="entry name" value="FADPNR"/>
</dbReference>
<dbReference type="Proteomes" id="UP001222087">
    <property type="component" value="Chromosome"/>
</dbReference>
<reference evidence="4 5" key="1">
    <citation type="submission" date="2023-02" db="EMBL/GenBank/DDBJ databases">
        <title>Genome Sequence of L. cardiaca H63T.</title>
        <authorList>
            <person name="Lopez A.E."/>
            <person name="Cianciotto N.P."/>
        </authorList>
    </citation>
    <scope>NUCLEOTIDE SEQUENCE [LARGE SCALE GENOMIC DNA]</scope>
    <source>
        <strain evidence="4 5">H63</strain>
    </source>
</reference>
<name>A0ABY8AUI4_9GAMM</name>
<protein>
    <submittedName>
        <fullName evidence="4">NAD(P)/FAD-dependent oxidoreductase</fullName>
    </submittedName>
</protein>
<dbReference type="RefSeq" id="WP_275090060.1">
    <property type="nucleotide sequence ID" value="NZ_CP119078.1"/>
</dbReference>
<gene>
    <name evidence="4" type="ORF">PXX05_05515</name>
</gene>
<feature type="domain" description="FAD/NAD(P)-binding" evidence="3">
    <location>
        <begin position="6"/>
        <end position="283"/>
    </location>
</feature>
<dbReference type="SUPFAM" id="SSF51905">
    <property type="entry name" value="FAD/NAD(P)-binding domain"/>
    <property type="match status" value="1"/>
</dbReference>
<evidence type="ECO:0000259" key="3">
    <source>
        <dbReference type="Pfam" id="PF07992"/>
    </source>
</evidence>
<dbReference type="InterPro" id="IPR023753">
    <property type="entry name" value="FAD/NAD-binding_dom"/>
</dbReference>
<evidence type="ECO:0000256" key="2">
    <source>
        <dbReference type="ARBA" id="ARBA00023002"/>
    </source>
</evidence>
<keyword evidence="5" id="KW-1185">Reference proteome</keyword>
<dbReference type="EMBL" id="CP119078">
    <property type="protein sequence ID" value="WED44243.1"/>
    <property type="molecule type" value="Genomic_DNA"/>
</dbReference>
<organism evidence="4 5">
    <name type="scientific">Legionella cardiaca</name>
    <dbReference type="NCBI Taxonomy" id="1071983"/>
    <lineage>
        <taxon>Bacteria</taxon>
        <taxon>Pseudomonadati</taxon>
        <taxon>Pseudomonadota</taxon>
        <taxon>Gammaproteobacteria</taxon>
        <taxon>Legionellales</taxon>
        <taxon>Legionellaceae</taxon>
        <taxon>Legionella</taxon>
    </lineage>
</organism>
<dbReference type="PRINTS" id="PR00469">
    <property type="entry name" value="PNDRDTASEII"/>
</dbReference>
<evidence type="ECO:0000256" key="1">
    <source>
        <dbReference type="ARBA" id="ARBA00022630"/>
    </source>
</evidence>
<dbReference type="Gene3D" id="3.50.50.60">
    <property type="entry name" value="FAD/NAD(P)-binding domain"/>
    <property type="match status" value="2"/>
</dbReference>
<keyword evidence="1" id="KW-0285">Flavoprotein</keyword>
<dbReference type="Pfam" id="PF07992">
    <property type="entry name" value="Pyr_redox_2"/>
    <property type="match status" value="1"/>
</dbReference>
<dbReference type="PANTHER" id="PTHR48105">
    <property type="entry name" value="THIOREDOXIN REDUCTASE 1-RELATED-RELATED"/>
    <property type="match status" value="1"/>
</dbReference>